<evidence type="ECO:0000313" key="3">
    <source>
        <dbReference type="Proteomes" id="UP001169823"/>
    </source>
</evidence>
<evidence type="ECO:0000313" key="2">
    <source>
        <dbReference type="EMBL" id="MDO6458671.1"/>
    </source>
</evidence>
<dbReference type="RefSeq" id="WP_303485455.1">
    <property type="nucleotide sequence ID" value="NZ_JAUOPJ010000016.1"/>
</dbReference>
<protein>
    <submittedName>
        <fullName evidence="2">Uncharacterized protein</fullName>
    </submittedName>
</protein>
<dbReference type="PROSITE" id="PS51257">
    <property type="entry name" value="PROKAR_LIPOPROTEIN"/>
    <property type="match status" value="1"/>
</dbReference>
<comment type="caution">
    <text evidence="2">The sequence shown here is derived from an EMBL/GenBank/DDBJ whole genome shotgun (WGS) entry which is preliminary data.</text>
</comment>
<dbReference type="AlphaFoldDB" id="A0AAW7XYB8"/>
<accession>A0AAW7XYB8</accession>
<reference evidence="2" key="1">
    <citation type="submission" date="2023-07" db="EMBL/GenBank/DDBJ databases">
        <title>Genome content predicts the carbon catabolic preferences of heterotrophic bacteria.</title>
        <authorList>
            <person name="Gralka M."/>
        </authorList>
    </citation>
    <scope>NUCLEOTIDE SEQUENCE</scope>
    <source>
        <strain evidence="2">I2M02</strain>
    </source>
</reference>
<dbReference type="Proteomes" id="UP001169823">
    <property type="component" value="Unassembled WGS sequence"/>
</dbReference>
<dbReference type="PROSITE" id="PS51318">
    <property type="entry name" value="TAT"/>
    <property type="match status" value="1"/>
</dbReference>
<dbReference type="InterPro" id="IPR006311">
    <property type="entry name" value="TAT_signal"/>
</dbReference>
<organism evidence="2 3">
    <name type="scientific">Celeribacter halophilus</name>
    <dbReference type="NCBI Taxonomy" id="576117"/>
    <lineage>
        <taxon>Bacteria</taxon>
        <taxon>Pseudomonadati</taxon>
        <taxon>Pseudomonadota</taxon>
        <taxon>Alphaproteobacteria</taxon>
        <taxon>Rhodobacterales</taxon>
        <taxon>Roseobacteraceae</taxon>
        <taxon>Celeribacter</taxon>
    </lineage>
</organism>
<keyword evidence="1" id="KW-0732">Signal</keyword>
<gene>
    <name evidence="2" type="ORF">Q4494_16415</name>
</gene>
<dbReference type="EMBL" id="JAUOPJ010000016">
    <property type="protein sequence ID" value="MDO6458671.1"/>
    <property type="molecule type" value="Genomic_DNA"/>
</dbReference>
<feature type="signal peptide" evidence="1">
    <location>
        <begin position="1"/>
        <end position="25"/>
    </location>
</feature>
<feature type="chain" id="PRO_5043532610" evidence="1">
    <location>
        <begin position="26"/>
        <end position="201"/>
    </location>
</feature>
<dbReference type="InterPro" id="IPR046705">
    <property type="entry name" value="DUF6778"/>
</dbReference>
<proteinExistence type="predicted"/>
<sequence>MLRKSRRLFLSIALLGLAGCSSGFLVDYTALPQEVSRAWNVQDIVVTVPNDLTVNTTNYMIPPEDIVWYGEQTGDTRQQVAAIVKDGLREGSASLTGSVPVVWHVELIKFHALTPKAFYNAPSGTGVESVRFKMNVLDARTLAVLVPEQIIAADGPARVAADGGSRGYMERKRIVLKIAETTRGWLGIGYDNRRTFQRFGG</sequence>
<name>A0AAW7XYB8_9RHOB</name>
<dbReference type="Pfam" id="PF20569">
    <property type="entry name" value="DUF6778"/>
    <property type="match status" value="1"/>
</dbReference>
<evidence type="ECO:0000256" key="1">
    <source>
        <dbReference type="SAM" id="SignalP"/>
    </source>
</evidence>